<dbReference type="SUPFAM" id="SSF52218">
    <property type="entry name" value="Flavoproteins"/>
    <property type="match status" value="1"/>
</dbReference>
<keyword evidence="3" id="KW-0249">Electron transport</keyword>
<keyword evidence="1" id="KW-0285">Flavoprotein</keyword>
<protein>
    <recommendedName>
        <fullName evidence="4">NADPH--hemoprotein reductase</fullName>
        <ecNumber evidence="4">1.6.2.4</ecNumber>
    </recommendedName>
</protein>
<dbReference type="Pfam" id="PF00175">
    <property type="entry name" value="NAD_binding_1"/>
    <property type="match status" value="1"/>
</dbReference>
<sequence>MPLPEKITYALAVLVLYALMCGAFAWQHRRRQAEARRRVAALLPATPGMPAWWVAYASQTGQAEALALQTAQALHTAGVPVRLASLDELGLAELRQADRLLCVASTYGEGDPPDSAARFARQVMASADVSLSHLHVGLLALGDTAYAHYCGFGRALDAWLRARGALPLFERIDVDKGDPEALRQWRQHLAHLAGTSDLPDWEAPALQPWRLRARRHLNPGSAGEPVHHLELVPSTGALPDWQAGDLAQVEVPGAPGAPRDYSIASVPADGALHLLVRRSRRAGGQPGVASGWLTEGLALDGTVMLRVRAHAGFRIAGNADRPLILIGNGTGLAGLRGHLRGRLAAAGRLHGAANAPRPPDVAPMWLLFGERQSAHDAHHREEIDAWARQGWLSRVDWVFSRDQAQRRYVQHALADAAGAVRDWVGQGAALYVCGSLDGMAGEVDRTLRGILGDRALEDLAAQGRYRRDVY</sequence>
<keyword evidence="3" id="KW-0813">Transport</keyword>
<dbReference type="Gene3D" id="3.40.50.360">
    <property type="match status" value="1"/>
</dbReference>
<evidence type="ECO:0000256" key="2">
    <source>
        <dbReference type="ARBA" id="ARBA00022643"/>
    </source>
</evidence>
<dbReference type="PRINTS" id="PR00371">
    <property type="entry name" value="FPNCR"/>
</dbReference>
<keyword evidence="5" id="KW-0472">Membrane</keyword>
<dbReference type="PANTHER" id="PTHR19384:SF17">
    <property type="entry name" value="NADPH--CYTOCHROME P450 REDUCTASE"/>
    <property type="match status" value="1"/>
</dbReference>
<dbReference type="InterPro" id="IPR029039">
    <property type="entry name" value="Flavoprotein-like_sf"/>
</dbReference>
<dbReference type="PROSITE" id="PS50902">
    <property type="entry name" value="FLAVODOXIN_LIKE"/>
    <property type="match status" value="1"/>
</dbReference>
<reference evidence="8 9" key="1">
    <citation type="submission" date="2018-08" db="EMBL/GenBank/DDBJ databases">
        <title>Hydrogenophaga sp. LA-38 isolated from sludge.</title>
        <authorList>
            <person name="Im W.-T."/>
        </authorList>
    </citation>
    <scope>NUCLEOTIDE SEQUENCE [LARGE SCALE GENOMIC DNA]</scope>
    <source>
        <strain evidence="8 9">LA-38</strain>
    </source>
</reference>
<evidence type="ECO:0000313" key="9">
    <source>
        <dbReference type="Proteomes" id="UP000261931"/>
    </source>
</evidence>
<dbReference type="EC" id="1.6.2.4" evidence="4"/>
<name>A0A372EN66_9BURK</name>
<dbReference type="Proteomes" id="UP000261931">
    <property type="component" value="Unassembled WGS sequence"/>
</dbReference>
<dbReference type="SUPFAM" id="SSF52343">
    <property type="entry name" value="Ferredoxin reductase-like, C-terminal NADP-linked domain"/>
    <property type="match status" value="1"/>
</dbReference>
<feature type="transmembrane region" description="Helical" evidence="5">
    <location>
        <begin position="6"/>
        <end position="26"/>
    </location>
</feature>
<dbReference type="GO" id="GO:0005829">
    <property type="term" value="C:cytosol"/>
    <property type="evidence" value="ECO:0007669"/>
    <property type="project" value="TreeGrafter"/>
</dbReference>
<dbReference type="GO" id="GO:0003958">
    <property type="term" value="F:NADPH-hemoprotein reductase activity"/>
    <property type="evidence" value="ECO:0007669"/>
    <property type="project" value="UniProtKB-EC"/>
</dbReference>
<evidence type="ECO:0000313" key="8">
    <source>
        <dbReference type="EMBL" id="RFP81113.1"/>
    </source>
</evidence>
<dbReference type="InterPro" id="IPR008254">
    <property type="entry name" value="Flavodoxin/NO_synth"/>
</dbReference>
<keyword evidence="2" id="KW-0288">FMN</keyword>
<accession>A0A372EN66</accession>
<dbReference type="GO" id="GO:0010181">
    <property type="term" value="F:FMN binding"/>
    <property type="evidence" value="ECO:0007669"/>
    <property type="project" value="InterPro"/>
</dbReference>
<dbReference type="SUPFAM" id="SSF63380">
    <property type="entry name" value="Riboflavin synthase domain-like"/>
    <property type="match status" value="1"/>
</dbReference>
<organism evidence="8 9">
    <name type="scientific">Hydrogenophaga borbori</name>
    <dbReference type="NCBI Taxonomy" id="2294117"/>
    <lineage>
        <taxon>Bacteria</taxon>
        <taxon>Pseudomonadati</taxon>
        <taxon>Pseudomonadota</taxon>
        <taxon>Betaproteobacteria</taxon>
        <taxon>Burkholderiales</taxon>
        <taxon>Comamonadaceae</taxon>
        <taxon>Hydrogenophaga</taxon>
    </lineage>
</organism>
<evidence type="ECO:0000256" key="1">
    <source>
        <dbReference type="ARBA" id="ARBA00022630"/>
    </source>
</evidence>
<dbReference type="InterPro" id="IPR001094">
    <property type="entry name" value="Flavdoxin-like"/>
</dbReference>
<dbReference type="InterPro" id="IPR001709">
    <property type="entry name" value="Flavoprot_Pyr_Nucl_cyt_Rdtase"/>
</dbReference>
<dbReference type="GO" id="GO:0050660">
    <property type="term" value="F:flavin adenine dinucleotide binding"/>
    <property type="evidence" value="ECO:0007669"/>
    <property type="project" value="TreeGrafter"/>
</dbReference>
<dbReference type="PRINTS" id="PR00369">
    <property type="entry name" value="FLAVODOXIN"/>
</dbReference>
<dbReference type="RefSeq" id="WP_116957842.1">
    <property type="nucleotide sequence ID" value="NZ_QVLS01000002.1"/>
</dbReference>
<keyword evidence="5" id="KW-0812">Transmembrane</keyword>
<evidence type="ECO:0000256" key="5">
    <source>
        <dbReference type="SAM" id="Phobius"/>
    </source>
</evidence>
<keyword evidence="5" id="KW-1133">Transmembrane helix</keyword>
<dbReference type="CDD" id="cd06200">
    <property type="entry name" value="SiR_like1"/>
    <property type="match status" value="1"/>
</dbReference>
<dbReference type="EMBL" id="QVLS01000002">
    <property type="protein sequence ID" value="RFP81113.1"/>
    <property type="molecule type" value="Genomic_DNA"/>
</dbReference>
<evidence type="ECO:0000259" key="7">
    <source>
        <dbReference type="PROSITE" id="PS51384"/>
    </source>
</evidence>
<dbReference type="PANTHER" id="PTHR19384">
    <property type="entry name" value="NITRIC OXIDE SYNTHASE-RELATED"/>
    <property type="match status" value="1"/>
</dbReference>
<dbReference type="InterPro" id="IPR017927">
    <property type="entry name" value="FAD-bd_FR_type"/>
</dbReference>
<evidence type="ECO:0000256" key="4">
    <source>
        <dbReference type="ARBA" id="ARBA00023797"/>
    </source>
</evidence>
<feature type="domain" description="FAD-binding FR-type" evidence="7">
    <location>
        <begin position="204"/>
        <end position="316"/>
    </location>
</feature>
<dbReference type="Pfam" id="PF00258">
    <property type="entry name" value="Flavodoxin_1"/>
    <property type="match status" value="1"/>
</dbReference>
<dbReference type="PROSITE" id="PS51384">
    <property type="entry name" value="FAD_FR"/>
    <property type="match status" value="1"/>
</dbReference>
<dbReference type="InterPro" id="IPR001433">
    <property type="entry name" value="OxRdtase_FAD/NAD-bd"/>
</dbReference>
<comment type="caution">
    <text evidence="8">The sequence shown here is derived from an EMBL/GenBank/DDBJ whole genome shotgun (WGS) entry which is preliminary data.</text>
</comment>
<gene>
    <name evidence="8" type="ORF">DY262_04885</name>
</gene>
<keyword evidence="9" id="KW-1185">Reference proteome</keyword>
<feature type="domain" description="Flavodoxin-like" evidence="6">
    <location>
        <begin position="52"/>
        <end position="190"/>
    </location>
</feature>
<dbReference type="InterPro" id="IPR039261">
    <property type="entry name" value="FNR_nucleotide-bd"/>
</dbReference>
<dbReference type="Gene3D" id="2.40.30.10">
    <property type="entry name" value="Translation factors"/>
    <property type="match status" value="1"/>
</dbReference>
<dbReference type="Gene3D" id="3.40.50.80">
    <property type="entry name" value="Nucleotide-binding domain of ferredoxin-NADP reductase (FNR) module"/>
    <property type="match status" value="1"/>
</dbReference>
<proteinExistence type="predicted"/>
<dbReference type="InterPro" id="IPR017938">
    <property type="entry name" value="Riboflavin_synthase-like_b-brl"/>
</dbReference>
<dbReference type="AlphaFoldDB" id="A0A372EN66"/>
<evidence type="ECO:0000259" key="6">
    <source>
        <dbReference type="PROSITE" id="PS50902"/>
    </source>
</evidence>
<evidence type="ECO:0000256" key="3">
    <source>
        <dbReference type="ARBA" id="ARBA00022982"/>
    </source>
</evidence>